<dbReference type="Proteomes" id="UP000034665">
    <property type="component" value="Unassembled WGS sequence"/>
</dbReference>
<reference evidence="3 4" key="1">
    <citation type="journal article" date="2015" name="Nature">
        <title>rRNA introns, odd ribosomes, and small enigmatic genomes across a large radiation of phyla.</title>
        <authorList>
            <person name="Brown C.T."/>
            <person name="Hug L.A."/>
            <person name="Thomas B.C."/>
            <person name="Sharon I."/>
            <person name="Castelle C.J."/>
            <person name="Singh A."/>
            <person name="Wilkins M.J."/>
            <person name="Williams K.H."/>
            <person name="Banfield J.F."/>
        </authorList>
    </citation>
    <scope>NUCLEOTIDE SEQUENCE [LARGE SCALE GENOMIC DNA]</scope>
</reference>
<proteinExistence type="predicted"/>
<dbReference type="EMBL" id="LBWR01000003">
    <property type="protein sequence ID" value="KKR12099.1"/>
    <property type="molecule type" value="Genomic_DNA"/>
</dbReference>
<feature type="transmembrane region" description="Helical" evidence="2">
    <location>
        <begin position="104"/>
        <end position="126"/>
    </location>
</feature>
<gene>
    <name evidence="3" type="ORF">UT41_C0003G0026</name>
</gene>
<organism evidence="3 4">
    <name type="scientific">Candidatus Wolfebacteria bacterium GW2011_GWC2_39_22</name>
    <dbReference type="NCBI Taxonomy" id="1619013"/>
    <lineage>
        <taxon>Bacteria</taxon>
        <taxon>Candidatus Wolfeibacteriota</taxon>
    </lineage>
</organism>
<keyword evidence="2" id="KW-0812">Transmembrane</keyword>
<evidence type="ECO:0000256" key="1">
    <source>
        <dbReference type="SAM" id="MobiDB-lite"/>
    </source>
</evidence>
<comment type="caution">
    <text evidence="3">The sequence shown here is derived from an EMBL/GenBank/DDBJ whole genome shotgun (WGS) entry which is preliminary data.</text>
</comment>
<dbReference type="STRING" id="1619013.UT41_C0003G0026"/>
<feature type="region of interest" description="Disordered" evidence="1">
    <location>
        <begin position="1"/>
        <end position="23"/>
    </location>
</feature>
<dbReference type="AlphaFoldDB" id="A0A0G0N7J0"/>
<evidence type="ECO:0000256" key="2">
    <source>
        <dbReference type="SAM" id="Phobius"/>
    </source>
</evidence>
<keyword evidence="2" id="KW-0472">Membrane</keyword>
<evidence type="ECO:0000313" key="4">
    <source>
        <dbReference type="Proteomes" id="UP000034665"/>
    </source>
</evidence>
<name>A0A0G0N7J0_9BACT</name>
<keyword evidence="2" id="KW-1133">Transmembrane helix</keyword>
<accession>A0A0G0N7J0</accession>
<sequence length="135" mass="14105">MDMQTIPTTEPGKQESKIPEPPALEIDIRTMESDVKAFKEGGGEVPTGGAKESFVSQREDEMQQTTAGVAPAYSGPEKAMFETPAAPVSAPQAPAQGSSGTLKVALVTIGIIIGIVGIGLLGYFVLFPQLFKLIG</sequence>
<protein>
    <submittedName>
        <fullName evidence="3">Uncharacterized protein</fullName>
    </submittedName>
</protein>
<evidence type="ECO:0000313" key="3">
    <source>
        <dbReference type="EMBL" id="KKR12099.1"/>
    </source>
</evidence>